<dbReference type="GO" id="GO:0099078">
    <property type="term" value="C:BORC complex"/>
    <property type="evidence" value="ECO:0007669"/>
    <property type="project" value="TreeGrafter"/>
</dbReference>
<feature type="non-terminal residue" evidence="6">
    <location>
        <position position="1"/>
    </location>
</feature>
<evidence type="ECO:0000256" key="1">
    <source>
        <dbReference type="ARBA" id="ARBA00004656"/>
    </source>
</evidence>
<protein>
    <recommendedName>
        <fullName evidence="3">BLOC-1-related complex subunit 7</fullName>
    </recommendedName>
</protein>
<keyword evidence="4" id="KW-0472">Membrane</keyword>
<comment type="subcellular location">
    <subcellularLocation>
        <location evidence="1">Lysosome membrane</location>
    </subcellularLocation>
</comment>
<comment type="caution">
    <text evidence="6">The sequence shown here is derived from an EMBL/GenBank/DDBJ whole genome shotgun (WGS) entry which is preliminary data.</text>
</comment>
<name>A0A1D2NJ63_ORCCI</name>
<evidence type="ECO:0000256" key="3">
    <source>
        <dbReference type="ARBA" id="ARBA00022295"/>
    </source>
</evidence>
<dbReference type="STRING" id="48709.A0A1D2NJ63"/>
<dbReference type="Proteomes" id="UP000094527">
    <property type="component" value="Unassembled WGS sequence"/>
</dbReference>
<keyword evidence="5" id="KW-0458">Lysosome</keyword>
<keyword evidence="7" id="KW-1185">Reference proteome</keyword>
<gene>
    <name evidence="6" type="ORF">Ocin01_01649</name>
</gene>
<sequence>AAEILFGSSLVEELTAYDSDVKTSKYLYLEVINNPFLKAKLLYQEPRQKLCEKVKLNVSSFGSVASSMINGKAQHQPLTMAIQSFVAREGHIEDSYENLKKMALLPIHMNYQFEAIEKMVQNLEALKEVGQTMRR</sequence>
<dbReference type="GO" id="GO:0005765">
    <property type="term" value="C:lysosomal membrane"/>
    <property type="evidence" value="ECO:0007669"/>
    <property type="project" value="UniProtKB-SubCell"/>
</dbReference>
<evidence type="ECO:0000256" key="5">
    <source>
        <dbReference type="ARBA" id="ARBA00023228"/>
    </source>
</evidence>
<proteinExistence type="inferred from homology"/>
<comment type="similarity">
    <text evidence="2">Belongs to the BORCS7 family.</text>
</comment>
<dbReference type="InterPro" id="IPR032143">
    <property type="entry name" value="BORCS7"/>
</dbReference>
<dbReference type="OrthoDB" id="5567844at2759"/>
<dbReference type="EMBL" id="LJIJ01000031">
    <property type="protein sequence ID" value="ODN05006.1"/>
    <property type="molecule type" value="Genomic_DNA"/>
</dbReference>
<evidence type="ECO:0000313" key="7">
    <source>
        <dbReference type="Proteomes" id="UP000094527"/>
    </source>
</evidence>
<evidence type="ECO:0000256" key="4">
    <source>
        <dbReference type="ARBA" id="ARBA00023136"/>
    </source>
</evidence>
<evidence type="ECO:0000313" key="6">
    <source>
        <dbReference type="EMBL" id="ODN05006.1"/>
    </source>
</evidence>
<dbReference type="PANTHER" id="PTHR31397:SF1">
    <property type="entry name" value="BLOC-1-RELATED COMPLEX SUBUNIT 7"/>
    <property type="match status" value="1"/>
</dbReference>
<dbReference type="PANTHER" id="PTHR31397">
    <property type="entry name" value="BLOC-1-RELATED COMPLEX SUBUNIT 7 BORSC7"/>
    <property type="match status" value="1"/>
</dbReference>
<evidence type="ECO:0000256" key="2">
    <source>
        <dbReference type="ARBA" id="ARBA00005433"/>
    </source>
</evidence>
<organism evidence="6 7">
    <name type="scientific">Orchesella cincta</name>
    <name type="common">Springtail</name>
    <name type="synonym">Podura cincta</name>
    <dbReference type="NCBI Taxonomy" id="48709"/>
    <lineage>
        <taxon>Eukaryota</taxon>
        <taxon>Metazoa</taxon>
        <taxon>Ecdysozoa</taxon>
        <taxon>Arthropoda</taxon>
        <taxon>Hexapoda</taxon>
        <taxon>Collembola</taxon>
        <taxon>Entomobryomorpha</taxon>
        <taxon>Entomobryoidea</taxon>
        <taxon>Orchesellidae</taxon>
        <taxon>Orchesellinae</taxon>
        <taxon>Orchesella</taxon>
    </lineage>
</organism>
<reference evidence="6 7" key="1">
    <citation type="journal article" date="2016" name="Genome Biol. Evol.">
        <title>Gene Family Evolution Reflects Adaptation to Soil Environmental Stressors in the Genome of the Collembolan Orchesella cincta.</title>
        <authorList>
            <person name="Faddeeva-Vakhrusheva A."/>
            <person name="Derks M.F."/>
            <person name="Anvar S.Y."/>
            <person name="Agamennone V."/>
            <person name="Suring W."/>
            <person name="Smit S."/>
            <person name="van Straalen N.M."/>
            <person name="Roelofs D."/>
        </authorList>
    </citation>
    <scope>NUCLEOTIDE SEQUENCE [LARGE SCALE GENOMIC DNA]</scope>
    <source>
        <tissue evidence="6">Mixed pool</tissue>
    </source>
</reference>
<dbReference type="AlphaFoldDB" id="A0A1D2NJ63"/>
<dbReference type="Pfam" id="PF16088">
    <property type="entry name" value="BORCS7"/>
    <property type="match status" value="1"/>
</dbReference>
<accession>A0A1D2NJ63</accession>